<evidence type="ECO:0000313" key="2">
    <source>
        <dbReference type="EMBL" id="WRQ86841.1"/>
    </source>
</evidence>
<feature type="transmembrane region" description="Helical" evidence="1">
    <location>
        <begin position="170"/>
        <end position="187"/>
    </location>
</feature>
<name>A0ABZ1C5Q7_9BACT</name>
<keyword evidence="1" id="KW-1133">Transmembrane helix</keyword>
<protein>
    <recommendedName>
        <fullName evidence="4">Glycosyltransferase RgtA/B/C/D-like domain-containing protein</fullName>
    </recommendedName>
</protein>
<feature type="transmembrane region" description="Helical" evidence="1">
    <location>
        <begin position="359"/>
        <end position="379"/>
    </location>
</feature>
<organism evidence="2 3">
    <name type="scientific">Actomonas aquatica</name>
    <dbReference type="NCBI Taxonomy" id="2866162"/>
    <lineage>
        <taxon>Bacteria</taxon>
        <taxon>Pseudomonadati</taxon>
        <taxon>Verrucomicrobiota</taxon>
        <taxon>Opitutia</taxon>
        <taxon>Opitutales</taxon>
        <taxon>Opitutaceae</taxon>
        <taxon>Actomonas</taxon>
    </lineage>
</organism>
<proteinExistence type="predicted"/>
<keyword evidence="1" id="KW-0812">Transmembrane</keyword>
<feature type="transmembrane region" description="Helical" evidence="1">
    <location>
        <begin position="71"/>
        <end position="95"/>
    </location>
</feature>
<dbReference type="RefSeq" id="WP_221030676.1">
    <property type="nucleotide sequence ID" value="NZ_CP139781.1"/>
</dbReference>
<evidence type="ECO:0000313" key="3">
    <source>
        <dbReference type="Proteomes" id="UP000738431"/>
    </source>
</evidence>
<keyword evidence="3" id="KW-1185">Reference proteome</keyword>
<feature type="transmembrane region" description="Helical" evidence="1">
    <location>
        <begin position="274"/>
        <end position="295"/>
    </location>
</feature>
<dbReference type="Proteomes" id="UP000738431">
    <property type="component" value="Chromosome"/>
</dbReference>
<feature type="transmembrane region" description="Helical" evidence="1">
    <location>
        <begin position="133"/>
        <end position="150"/>
    </location>
</feature>
<evidence type="ECO:0000256" key="1">
    <source>
        <dbReference type="SAM" id="Phobius"/>
    </source>
</evidence>
<gene>
    <name evidence="2" type="ORF">K1X11_018675</name>
</gene>
<sequence>MVTFVLAIGWAGFTDHVWEDYFITYRASKNLAQGDGLVFQPGEKLHTFTSPLGVLLPAVAHLMAGRGSDIVTLWIFRVMGALAFAGAVTLAWAALRRSLGANGDIMKWWLLPLLLALDTKCLDYATNGMETPFLLLSFAWGLWAVAARFPRSALSIGGACALMLWSRPDAVVYIMGLAIAVLLFEPREGGASFAARFGLWVRSAVVTTALYLPWLIWSTWYYGTPIAHTIAAKGLFAGERSVGDILLGFVSRPFHMPSEWSATFLPPYAPYIEWPAGLGIISIVVAVLSCLLWVWPRFPWLVRVASFVALVGHSYLLNFVGFGVPWYYPAVAFFGLFAVGGALWHLASSWVDRPRLRRVVVWAGAALTVFLAANTVMAAQQLKWQQRLVEWGNRRVIGEWLRDHASTPTDTVFLEPLGYIGFFSQLKMLDYPGLCAPEVVAARTRTYARSYPECWHELIMALEPDWLVLRDWEIERIQHNAPDLLWVDYTRAEVFDVRDQVRAVPWVPGRAYLINDGRFTVYRRVKAKTPALEPNVFRRSLGVEQWEVAESGFQQPYLAGDVLLSHAPSRLQKTFQGGADMTLRGQFGILPGAYADPMNATDGAVFTVRVRTAAGEERVLLERALDPVEVTADQGAQALELSLPPDTAWLSLEITPGPAGSADFDWTYWQDLRVVQPLWPDGFRGTWEPAAGPAQRLD</sequence>
<feature type="transmembrane region" description="Helical" evidence="1">
    <location>
        <begin position="199"/>
        <end position="217"/>
    </location>
</feature>
<feature type="transmembrane region" description="Helical" evidence="1">
    <location>
        <begin position="326"/>
        <end position="347"/>
    </location>
</feature>
<evidence type="ECO:0008006" key="4">
    <source>
        <dbReference type="Google" id="ProtNLM"/>
    </source>
</evidence>
<accession>A0ABZ1C5Q7</accession>
<feature type="transmembrane region" description="Helical" evidence="1">
    <location>
        <begin position="300"/>
        <end position="320"/>
    </location>
</feature>
<dbReference type="EMBL" id="CP139781">
    <property type="protein sequence ID" value="WRQ86841.1"/>
    <property type="molecule type" value="Genomic_DNA"/>
</dbReference>
<reference evidence="2 3" key="1">
    <citation type="submission" date="2023-12" db="EMBL/GenBank/DDBJ databases">
        <title>Description of an unclassified Opitutus bacterium of Verrucomicrobiota.</title>
        <authorList>
            <person name="Zhang D.-F."/>
        </authorList>
    </citation>
    <scope>NUCLEOTIDE SEQUENCE [LARGE SCALE GENOMIC DNA]</scope>
    <source>
        <strain evidence="2 3">WL0086</strain>
    </source>
</reference>
<keyword evidence="1" id="KW-0472">Membrane</keyword>